<dbReference type="GeneID" id="64623546"/>
<sequence length="51" mass="5934">VIHIDTIFCAAHLIPVFGTTLLLPSIKFHHVLDIFTLFYVNRFTNHHAFEI</sequence>
<dbReference type="RefSeq" id="XP_041185241.1">
    <property type="nucleotide sequence ID" value="XM_041329529.1"/>
</dbReference>
<feature type="non-terminal residue" evidence="1">
    <location>
        <position position="1"/>
    </location>
</feature>
<feature type="non-terminal residue" evidence="1">
    <location>
        <position position="51"/>
    </location>
</feature>
<dbReference type="Proteomes" id="UP000807769">
    <property type="component" value="Unassembled WGS sequence"/>
</dbReference>
<reference evidence="1" key="1">
    <citation type="journal article" date="2020" name="New Phytol.">
        <title>Comparative genomics reveals dynamic genome evolution in host specialist ectomycorrhizal fungi.</title>
        <authorList>
            <person name="Lofgren L.A."/>
            <person name="Nguyen N.H."/>
            <person name="Vilgalys R."/>
            <person name="Ruytinx J."/>
            <person name="Liao H.L."/>
            <person name="Branco S."/>
            <person name="Kuo A."/>
            <person name="LaButti K."/>
            <person name="Lipzen A."/>
            <person name="Andreopoulos W."/>
            <person name="Pangilinan J."/>
            <person name="Riley R."/>
            <person name="Hundley H."/>
            <person name="Na H."/>
            <person name="Barry K."/>
            <person name="Grigoriev I.V."/>
            <person name="Stajich J.E."/>
            <person name="Kennedy P.G."/>
        </authorList>
    </citation>
    <scope>NUCLEOTIDE SEQUENCE</scope>
    <source>
        <strain evidence="1">MN1</strain>
    </source>
</reference>
<name>A0A9P7ASA5_9AGAM</name>
<gene>
    <name evidence="1" type="ORF">BJ212DRAFT_1235322</name>
</gene>
<dbReference type="AlphaFoldDB" id="A0A9P7ASA5"/>
<evidence type="ECO:0000313" key="2">
    <source>
        <dbReference type="Proteomes" id="UP000807769"/>
    </source>
</evidence>
<comment type="caution">
    <text evidence="1">The sequence shown here is derived from an EMBL/GenBank/DDBJ whole genome shotgun (WGS) entry which is preliminary data.</text>
</comment>
<keyword evidence="2" id="KW-1185">Reference proteome</keyword>
<accession>A0A9P7ASA5</accession>
<dbReference type="OrthoDB" id="3187773at2759"/>
<protein>
    <submittedName>
        <fullName evidence="1">Uncharacterized protein</fullName>
    </submittedName>
</protein>
<proteinExistence type="predicted"/>
<dbReference type="EMBL" id="JABBWG010000312">
    <property type="protein sequence ID" value="KAG1795560.1"/>
    <property type="molecule type" value="Genomic_DNA"/>
</dbReference>
<organism evidence="1 2">
    <name type="scientific">Suillus subaureus</name>
    <dbReference type="NCBI Taxonomy" id="48587"/>
    <lineage>
        <taxon>Eukaryota</taxon>
        <taxon>Fungi</taxon>
        <taxon>Dikarya</taxon>
        <taxon>Basidiomycota</taxon>
        <taxon>Agaricomycotina</taxon>
        <taxon>Agaricomycetes</taxon>
        <taxon>Agaricomycetidae</taxon>
        <taxon>Boletales</taxon>
        <taxon>Suillineae</taxon>
        <taxon>Suillaceae</taxon>
        <taxon>Suillus</taxon>
    </lineage>
</organism>
<evidence type="ECO:0000313" key="1">
    <source>
        <dbReference type="EMBL" id="KAG1795560.1"/>
    </source>
</evidence>